<evidence type="ECO:0000256" key="2">
    <source>
        <dbReference type="ARBA" id="ARBA00007663"/>
    </source>
</evidence>
<protein>
    <recommendedName>
        <fullName evidence="10">L-threonylcarbamoyladenylate synthase</fullName>
        <ecNumber evidence="3">2.7.7.87</ecNumber>
    </recommendedName>
    <alternativeName>
        <fullName evidence="10">L-threonylcarbamoyladenylate synthase</fullName>
    </alternativeName>
</protein>
<dbReference type="PANTHER" id="PTHR17490">
    <property type="entry name" value="SUA5"/>
    <property type="match status" value="1"/>
</dbReference>
<organism evidence="13 14">
    <name type="scientific">candidate division WWE3 bacterium CG_4_9_14_0_2_um_filter_35_11</name>
    <dbReference type="NCBI Taxonomy" id="1975077"/>
    <lineage>
        <taxon>Bacteria</taxon>
        <taxon>Katanobacteria</taxon>
    </lineage>
</organism>
<gene>
    <name evidence="13" type="ORF">CO058_00280</name>
</gene>
<evidence type="ECO:0000313" key="14">
    <source>
        <dbReference type="Proteomes" id="UP000229756"/>
    </source>
</evidence>
<dbReference type="InterPro" id="IPR050156">
    <property type="entry name" value="TC-AMP_synthase_SUA5"/>
</dbReference>
<evidence type="ECO:0000256" key="5">
    <source>
        <dbReference type="ARBA" id="ARBA00022679"/>
    </source>
</evidence>
<accession>A0A2M8EMT3</accession>
<keyword evidence="8" id="KW-0547">Nucleotide-binding</keyword>
<keyword evidence="9" id="KW-0067">ATP-binding</keyword>
<name>A0A2M8EMT3_UNCKA</name>
<dbReference type="Pfam" id="PF01300">
    <property type="entry name" value="Sua5_yciO_yrdC"/>
    <property type="match status" value="1"/>
</dbReference>
<dbReference type="PROSITE" id="PS51163">
    <property type="entry name" value="YRDC"/>
    <property type="match status" value="1"/>
</dbReference>
<dbReference type="GO" id="GO:0006450">
    <property type="term" value="P:regulation of translational fidelity"/>
    <property type="evidence" value="ECO:0007669"/>
    <property type="project" value="TreeGrafter"/>
</dbReference>
<keyword evidence="4" id="KW-0963">Cytoplasm</keyword>
<dbReference type="EC" id="2.7.7.87" evidence="3"/>
<evidence type="ECO:0000256" key="10">
    <source>
        <dbReference type="ARBA" id="ARBA00029774"/>
    </source>
</evidence>
<dbReference type="GO" id="GO:0061710">
    <property type="term" value="F:L-threonylcarbamoyladenylate synthase"/>
    <property type="evidence" value="ECO:0007669"/>
    <property type="project" value="UniProtKB-EC"/>
</dbReference>
<reference evidence="14" key="1">
    <citation type="submission" date="2017-09" db="EMBL/GenBank/DDBJ databases">
        <title>Depth-based differentiation of microbial function through sediment-hosted aquifers and enrichment of novel symbionts in the deep terrestrial subsurface.</title>
        <authorList>
            <person name="Probst A.J."/>
            <person name="Ladd B."/>
            <person name="Jarett J.K."/>
            <person name="Geller-Mcgrath D.E."/>
            <person name="Sieber C.M.K."/>
            <person name="Emerson J.B."/>
            <person name="Anantharaman K."/>
            <person name="Thomas B.C."/>
            <person name="Malmstrom R."/>
            <person name="Stieglmeier M."/>
            <person name="Klingl A."/>
            <person name="Woyke T."/>
            <person name="Ryan C.M."/>
            <person name="Banfield J.F."/>
        </authorList>
    </citation>
    <scope>NUCLEOTIDE SEQUENCE [LARGE SCALE GENOMIC DNA]</scope>
</reference>
<feature type="domain" description="YrdC-like" evidence="12">
    <location>
        <begin position="5"/>
        <end position="189"/>
    </location>
</feature>
<comment type="subcellular location">
    <subcellularLocation>
        <location evidence="1">Cytoplasm</location>
    </subcellularLocation>
</comment>
<dbReference type="SUPFAM" id="SSF55821">
    <property type="entry name" value="YrdC/RibB"/>
    <property type="match status" value="1"/>
</dbReference>
<proteinExistence type="inferred from homology"/>
<comment type="caution">
    <text evidence="13">The sequence shown here is derived from an EMBL/GenBank/DDBJ whole genome shotgun (WGS) entry which is preliminary data.</text>
</comment>
<dbReference type="InterPro" id="IPR017945">
    <property type="entry name" value="DHBP_synth_RibB-like_a/b_dom"/>
</dbReference>
<dbReference type="GO" id="GO:0003725">
    <property type="term" value="F:double-stranded RNA binding"/>
    <property type="evidence" value="ECO:0007669"/>
    <property type="project" value="InterPro"/>
</dbReference>
<evidence type="ECO:0000256" key="7">
    <source>
        <dbReference type="ARBA" id="ARBA00022695"/>
    </source>
</evidence>
<evidence type="ECO:0000256" key="6">
    <source>
        <dbReference type="ARBA" id="ARBA00022694"/>
    </source>
</evidence>
<dbReference type="Gene3D" id="3.90.870.10">
    <property type="entry name" value="DHBP synthase"/>
    <property type="match status" value="1"/>
</dbReference>
<dbReference type="GO" id="GO:0008033">
    <property type="term" value="P:tRNA processing"/>
    <property type="evidence" value="ECO:0007669"/>
    <property type="project" value="UniProtKB-KW"/>
</dbReference>
<dbReference type="EMBL" id="PFSJ01000003">
    <property type="protein sequence ID" value="PJC24052.1"/>
    <property type="molecule type" value="Genomic_DNA"/>
</dbReference>
<evidence type="ECO:0000313" key="13">
    <source>
        <dbReference type="EMBL" id="PJC24052.1"/>
    </source>
</evidence>
<keyword evidence="6" id="KW-0819">tRNA processing</keyword>
<sequence>MKISKSNISEISSKLFSGSVSIMPSDTVYGFFACALNPTAVERIYSIKKRDLDKPFIILISDIKDLEVFGIEVSNFQLEVVNKYWPGSLSLIFECSDSKFEYLYRGTNSLAIRMPKDEWLLDIIRKTGPLVAPSANLQNAPTVKNMDEAIAIFGDDVDFYVDGGVCEGVSSTLAKFNGDKLEILRPGGFIVHGQL</sequence>
<keyword evidence="5" id="KW-0808">Transferase</keyword>
<evidence type="ECO:0000256" key="3">
    <source>
        <dbReference type="ARBA" id="ARBA00012584"/>
    </source>
</evidence>
<evidence type="ECO:0000256" key="9">
    <source>
        <dbReference type="ARBA" id="ARBA00022840"/>
    </source>
</evidence>
<dbReference type="GO" id="GO:0005524">
    <property type="term" value="F:ATP binding"/>
    <property type="evidence" value="ECO:0007669"/>
    <property type="project" value="UniProtKB-KW"/>
</dbReference>
<comment type="similarity">
    <text evidence="2">Belongs to the SUA5 family.</text>
</comment>
<comment type="catalytic activity">
    <reaction evidence="11">
        <text>L-threonine + hydrogencarbonate + ATP = L-threonylcarbamoyladenylate + diphosphate + H2O</text>
        <dbReference type="Rhea" id="RHEA:36407"/>
        <dbReference type="ChEBI" id="CHEBI:15377"/>
        <dbReference type="ChEBI" id="CHEBI:17544"/>
        <dbReference type="ChEBI" id="CHEBI:30616"/>
        <dbReference type="ChEBI" id="CHEBI:33019"/>
        <dbReference type="ChEBI" id="CHEBI:57926"/>
        <dbReference type="ChEBI" id="CHEBI:73682"/>
        <dbReference type="EC" id="2.7.7.87"/>
    </reaction>
</comment>
<keyword evidence="7" id="KW-0548">Nucleotidyltransferase</keyword>
<evidence type="ECO:0000256" key="11">
    <source>
        <dbReference type="ARBA" id="ARBA00048366"/>
    </source>
</evidence>
<dbReference type="PANTHER" id="PTHR17490:SF16">
    <property type="entry name" value="THREONYLCARBAMOYL-AMP SYNTHASE"/>
    <property type="match status" value="1"/>
</dbReference>
<dbReference type="GO" id="GO:0005737">
    <property type="term" value="C:cytoplasm"/>
    <property type="evidence" value="ECO:0007669"/>
    <property type="project" value="UniProtKB-SubCell"/>
</dbReference>
<evidence type="ECO:0000256" key="8">
    <source>
        <dbReference type="ARBA" id="ARBA00022741"/>
    </source>
</evidence>
<dbReference type="GO" id="GO:0000049">
    <property type="term" value="F:tRNA binding"/>
    <property type="evidence" value="ECO:0007669"/>
    <property type="project" value="TreeGrafter"/>
</dbReference>
<evidence type="ECO:0000259" key="12">
    <source>
        <dbReference type="PROSITE" id="PS51163"/>
    </source>
</evidence>
<evidence type="ECO:0000256" key="1">
    <source>
        <dbReference type="ARBA" id="ARBA00004496"/>
    </source>
</evidence>
<dbReference type="AlphaFoldDB" id="A0A2M8EMT3"/>
<dbReference type="Proteomes" id="UP000229756">
    <property type="component" value="Unassembled WGS sequence"/>
</dbReference>
<dbReference type="NCBIfam" id="TIGR00057">
    <property type="entry name" value="L-threonylcarbamoyladenylate synthase"/>
    <property type="match status" value="1"/>
</dbReference>
<evidence type="ECO:0000256" key="4">
    <source>
        <dbReference type="ARBA" id="ARBA00022490"/>
    </source>
</evidence>
<dbReference type="InterPro" id="IPR006070">
    <property type="entry name" value="Sua5-like_dom"/>
</dbReference>